<reference evidence="3" key="1">
    <citation type="submission" date="2018-09" db="EMBL/GenBank/DDBJ databases">
        <authorList>
            <person name="Livingstone P.G."/>
            <person name="Whitworth D.E."/>
        </authorList>
    </citation>
    <scope>NUCLEOTIDE SEQUENCE [LARGE SCALE GENOMIC DNA]</scope>
    <source>
        <strain evidence="3">AB050A</strain>
    </source>
</reference>
<comment type="caution">
    <text evidence="2">The sequence shown here is derived from an EMBL/GenBank/DDBJ whole genome shotgun (WGS) entry which is preliminary data.</text>
</comment>
<organism evidence="2 3">
    <name type="scientific">Corallococcus aberystwythensis</name>
    <dbReference type="NCBI Taxonomy" id="2316722"/>
    <lineage>
        <taxon>Bacteria</taxon>
        <taxon>Pseudomonadati</taxon>
        <taxon>Myxococcota</taxon>
        <taxon>Myxococcia</taxon>
        <taxon>Myxococcales</taxon>
        <taxon>Cystobacterineae</taxon>
        <taxon>Myxococcaceae</taxon>
        <taxon>Corallococcus</taxon>
    </lineage>
</organism>
<evidence type="ECO:0000256" key="1">
    <source>
        <dbReference type="SAM" id="MobiDB-lite"/>
    </source>
</evidence>
<evidence type="ECO:0000313" key="3">
    <source>
        <dbReference type="Proteomes" id="UP000267003"/>
    </source>
</evidence>
<dbReference type="AlphaFoldDB" id="A0A3A8NYH8"/>
<feature type="region of interest" description="Disordered" evidence="1">
    <location>
        <begin position="1"/>
        <end position="117"/>
    </location>
</feature>
<dbReference type="EMBL" id="RAWK01000578">
    <property type="protein sequence ID" value="RKH49397.1"/>
    <property type="molecule type" value="Genomic_DNA"/>
</dbReference>
<name>A0A3A8NYH8_9BACT</name>
<protein>
    <submittedName>
        <fullName evidence="2">Uncharacterized protein</fullName>
    </submittedName>
</protein>
<feature type="non-terminal residue" evidence="2">
    <location>
        <position position="1"/>
    </location>
</feature>
<accession>A0A3A8NYH8</accession>
<evidence type="ECO:0000313" key="2">
    <source>
        <dbReference type="EMBL" id="RKH49397.1"/>
    </source>
</evidence>
<feature type="compositionally biased region" description="Low complexity" evidence="1">
    <location>
        <begin position="1"/>
        <end position="70"/>
    </location>
</feature>
<gene>
    <name evidence="2" type="ORF">D7W81_41515</name>
</gene>
<feature type="non-terminal residue" evidence="2">
    <location>
        <position position="146"/>
    </location>
</feature>
<keyword evidence="3" id="KW-1185">Reference proteome</keyword>
<proteinExistence type="predicted"/>
<sequence length="146" mass="13462">DTGLATTAGAARATNPATDPPGIATTPGATGVATTSGDTGAARTDGTTTGATPVGTGNTLGSPGTTTVTTPPAPPLPSAAPSTFSGSFSPTAPANPPAVVSGVQPGSTATVGPGAFATPPTVGGVSVGGFTTPQVSAPDLTLIHIS</sequence>
<dbReference type="Proteomes" id="UP000267003">
    <property type="component" value="Unassembled WGS sequence"/>
</dbReference>